<sequence length="193" mass="21369">MARKCAVRSSVYACCFPGNHTHSSTTVWAATTADGTNDPFSTALVVHINESWEERSVVQDAIWALPVHFKTHSTPEGHPGFCLRERLPAQRKIMACRGCAMFGGPSPNRRMGWFPSNKLSKLLLQARLGLWCQTAEISEKPSHSIESCPSTQEVGSGAKKRQKAEIRSEFRGIPAVLQMRDCTNMGERVRRGA</sequence>
<dbReference type="EMBL" id="JAFBMS010000016">
    <property type="protein sequence ID" value="KAG9346072.1"/>
    <property type="molecule type" value="Genomic_DNA"/>
</dbReference>
<feature type="compositionally biased region" description="Polar residues" evidence="1">
    <location>
        <begin position="144"/>
        <end position="154"/>
    </location>
</feature>
<dbReference type="AlphaFoldDB" id="A0A8T2P8Y4"/>
<proteinExistence type="predicted"/>
<organism evidence="2 3">
    <name type="scientific">Albula glossodonta</name>
    <name type="common">roundjaw bonefish</name>
    <dbReference type="NCBI Taxonomy" id="121402"/>
    <lineage>
        <taxon>Eukaryota</taxon>
        <taxon>Metazoa</taxon>
        <taxon>Chordata</taxon>
        <taxon>Craniata</taxon>
        <taxon>Vertebrata</taxon>
        <taxon>Euteleostomi</taxon>
        <taxon>Actinopterygii</taxon>
        <taxon>Neopterygii</taxon>
        <taxon>Teleostei</taxon>
        <taxon>Albuliformes</taxon>
        <taxon>Albulidae</taxon>
        <taxon>Albula</taxon>
    </lineage>
</organism>
<gene>
    <name evidence="2" type="ORF">JZ751_007890</name>
</gene>
<accession>A0A8T2P8Y4</accession>
<evidence type="ECO:0000313" key="2">
    <source>
        <dbReference type="EMBL" id="KAG9346072.1"/>
    </source>
</evidence>
<feature type="region of interest" description="Disordered" evidence="1">
    <location>
        <begin position="142"/>
        <end position="165"/>
    </location>
</feature>
<comment type="caution">
    <text evidence="2">The sequence shown here is derived from an EMBL/GenBank/DDBJ whole genome shotgun (WGS) entry which is preliminary data.</text>
</comment>
<keyword evidence="3" id="KW-1185">Reference proteome</keyword>
<reference evidence="2" key="1">
    <citation type="thesis" date="2021" institute="BYU ScholarsArchive" country="Provo, UT, USA">
        <title>Applications of and Algorithms for Genome Assembly and Genomic Analyses with an Emphasis on Marine Teleosts.</title>
        <authorList>
            <person name="Pickett B.D."/>
        </authorList>
    </citation>
    <scope>NUCLEOTIDE SEQUENCE</scope>
    <source>
        <strain evidence="2">HI-2016</strain>
    </source>
</reference>
<name>A0A8T2P8Y4_9TELE</name>
<evidence type="ECO:0000256" key="1">
    <source>
        <dbReference type="SAM" id="MobiDB-lite"/>
    </source>
</evidence>
<evidence type="ECO:0000313" key="3">
    <source>
        <dbReference type="Proteomes" id="UP000824540"/>
    </source>
</evidence>
<dbReference type="Proteomes" id="UP000824540">
    <property type="component" value="Unassembled WGS sequence"/>
</dbReference>
<protein>
    <submittedName>
        <fullName evidence="2">Uncharacterized protein</fullName>
    </submittedName>
</protein>